<dbReference type="InterPro" id="IPR011989">
    <property type="entry name" value="ARM-like"/>
</dbReference>
<comment type="caution">
    <text evidence="1">The sequence shown here is derived from an EMBL/GenBank/DDBJ whole genome shotgun (WGS) entry which is preliminary data.</text>
</comment>
<evidence type="ECO:0008006" key="3">
    <source>
        <dbReference type="Google" id="ProtNLM"/>
    </source>
</evidence>
<gene>
    <name evidence="1" type="ORF">GCM10008961_11190</name>
</gene>
<dbReference type="SUPFAM" id="SSF48371">
    <property type="entry name" value="ARM repeat"/>
    <property type="match status" value="2"/>
</dbReference>
<dbReference type="Proteomes" id="UP000620633">
    <property type="component" value="Unassembled WGS sequence"/>
</dbReference>
<organism evidence="1 2">
    <name type="scientific">Deinococcus knuensis</name>
    <dbReference type="NCBI Taxonomy" id="1837380"/>
    <lineage>
        <taxon>Bacteria</taxon>
        <taxon>Thermotogati</taxon>
        <taxon>Deinococcota</taxon>
        <taxon>Deinococci</taxon>
        <taxon>Deinococcales</taxon>
        <taxon>Deinococcaceae</taxon>
        <taxon>Deinococcus</taxon>
    </lineage>
</organism>
<reference evidence="2" key="1">
    <citation type="journal article" date="2019" name="Int. J. Syst. Evol. Microbiol.">
        <title>The Global Catalogue of Microorganisms (GCM) 10K type strain sequencing project: providing services to taxonomists for standard genome sequencing and annotation.</title>
        <authorList>
            <consortium name="The Broad Institute Genomics Platform"/>
            <consortium name="The Broad Institute Genome Sequencing Center for Infectious Disease"/>
            <person name="Wu L."/>
            <person name="Ma J."/>
        </authorList>
    </citation>
    <scope>NUCLEOTIDE SEQUENCE [LARGE SCALE GENOMIC DNA]</scope>
    <source>
        <strain evidence="2">JCM 31406</strain>
    </source>
</reference>
<keyword evidence="2" id="KW-1185">Reference proteome</keyword>
<sequence length="249" mass="27970">MNDLAAADVTLARLIARQYYTPVPVLETLASHADVFTRRNVAGHSRTPTATLIQLARERRFHVLKALASNRGTPGEVINKLARHHHHTVRAACLGHPQLSFNRYYQLAHDTHPDVQTAWLEHELTLIRCKSTPLPTPDELAAWLASPHISFRHVLARHLYLLLPEQQTATADALLTNDDPVIREHVILYASEAMQNLHSRNPSPWVRGVIAARTTDPDLVRSLLDDPDEHVRRAATRNPQHIAHPGAHP</sequence>
<evidence type="ECO:0000313" key="1">
    <source>
        <dbReference type="EMBL" id="GGS21258.1"/>
    </source>
</evidence>
<dbReference type="Gene3D" id="1.25.10.10">
    <property type="entry name" value="Leucine-rich Repeat Variant"/>
    <property type="match status" value="1"/>
</dbReference>
<proteinExistence type="predicted"/>
<dbReference type="InterPro" id="IPR016024">
    <property type="entry name" value="ARM-type_fold"/>
</dbReference>
<evidence type="ECO:0000313" key="2">
    <source>
        <dbReference type="Proteomes" id="UP000620633"/>
    </source>
</evidence>
<accession>A0ABQ2SCZ1</accession>
<protein>
    <recommendedName>
        <fullName evidence="3">DNA alkylation repair protein</fullName>
    </recommendedName>
</protein>
<dbReference type="EMBL" id="BMQO01000002">
    <property type="protein sequence ID" value="GGS21258.1"/>
    <property type="molecule type" value="Genomic_DNA"/>
</dbReference>
<name>A0ABQ2SCZ1_9DEIO</name>